<dbReference type="GO" id="GO:0007605">
    <property type="term" value="P:sensory perception of sound"/>
    <property type="evidence" value="ECO:0007669"/>
    <property type="project" value="InterPro"/>
</dbReference>
<dbReference type="EMBL" id="BLXT01006896">
    <property type="protein sequence ID" value="GFO34373.1"/>
    <property type="molecule type" value="Genomic_DNA"/>
</dbReference>
<keyword evidence="2" id="KW-1185">Reference proteome</keyword>
<sequence length="126" mass="14669">MDTECDHLRVRVIPDFDFNRLERRSSYAAFTLLILPGFLVDTGSEELEKLNEAGELRALLDNYQKITVRIMCEKCGGYRFVPCDICHGSKRSLLRNHFTEEFCALRCMHCNESGLKRCDLCRDQQE</sequence>
<name>A0AAV4CR58_9GAST</name>
<evidence type="ECO:0000313" key="1">
    <source>
        <dbReference type="EMBL" id="GFO34373.1"/>
    </source>
</evidence>
<accession>A0AAV4CR58</accession>
<dbReference type="PANTHER" id="PTHR46990">
    <property type="entry name" value="GLUTAREDOXIN DOMAIN-CONTAINING CYSTEINE-RICH PROTEIN 1"/>
    <property type="match status" value="1"/>
</dbReference>
<gene>
    <name evidence="1" type="ORF">PoB_006087800</name>
</gene>
<organism evidence="1 2">
    <name type="scientific">Plakobranchus ocellatus</name>
    <dbReference type="NCBI Taxonomy" id="259542"/>
    <lineage>
        <taxon>Eukaryota</taxon>
        <taxon>Metazoa</taxon>
        <taxon>Spiralia</taxon>
        <taxon>Lophotrochozoa</taxon>
        <taxon>Mollusca</taxon>
        <taxon>Gastropoda</taxon>
        <taxon>Heterobranchia</taxon>
        <taxon>Euthyneura</taxon>
        <taxon>Panpulmonata</taxon>
        <taxon>Sacoglossa</taxon>
        <taxon>Placobranchoidea</taxon>
        <taxon>Plakobranchidae</taxon>
        <taxon>Plakobranchus</taxon>
    </lineage>
</organism>
<dbReference type="PANTHER" id="PTHR46990:SF1">
    <property type="entry name" value="GLUTAREDOXIN DOMAIN-CONTAINING CYSTEINE-RICH PROTEIN 1"/>
    <property type="match status" value="1"/>
</dbReference>
<dbReference type="AlphaFoldDB" id="A0AAV4CR58"/>
<dbReference type="InterPro" id="IPR036410">
    <property type="entry name" value="HSP_DnaJ_Cys-rich_dom_sf"/>
</dbReference>
<protein>
    <submittedName>
        <fullName evidence="1">Glutaredoxin domain-containing cysteine-rich protein</fullName>
    </submittedName>
</protein>
<dbReference type="InterPro" id="IPR042797">
    <property type="entry name" value="GRXCR1"/>
</dbReference>
<evidence type="ECO:0000313" key="2">
    <source>
        <dbReference type="Proteomes" id="UP000735302"/>
    </source>
</evidence>
<comment type="caution">
    <text evidence="1">The sequence shown here is derived from an EMBL/GenBank/DDBJ whole genome shotgun (WGS) entry which is preliminary data.</text>
</comment>
<proteinExistence type="predicted"/>
<reference evidence="1 2" key="1">
    <citation type="journal article" date="2021" name="Elife">
        <title>Chloroplast acquisition without the gene transfer in kleptoplastic sea slugs, Plakobranchus ocellatus.</title>
        <authorList>
            <person name="Maeda T."/>
            <person name="Takahashi S."/>
            <person name="Yoshida T."/>
            <person name="Shimamura S."/>
            <person name="Takaki Y."/>
            <person name="Nagai Y."/>
            <person name="Toyoda A."/>
            <person name="Suzuki Y."/>
            <person name="Arimoto A."/>
            <person name="Ishii H."/>
            <person name="Satoh N."/>
            <person name="Nishiyama T."/>
            <person name="Hasebe M."/>
            <person name="Maruyama T."/>
            <person name="Minagawa J."/>
            <person name="Obokata J."/>
            <person name="Shigenobu S."/>
        </authorList>
    </citation>
    <scope>NUCLEOTIDE SEQUENCE [LARGE SCALE GENOMIC DNA]</scope>
</reference>
<dbReference type="Pfam" id="PF23733">
    <property type="entry name" value="GRXCR1-2_C"/>
    <property type="match status" value="1"/>
</dbReference>
<dbReference type="Proteomes" id="UP000735302">
    <property type="component" value="Unassembled WGS sequence"/>
</dbReference>
<dbReference type="SUPFAM" id="SSF57938">
    <property type="entry name" value="DnaJ/Hsp40 cysteine-rich domain"/>
    <property type="match status" value="1"/>
</dbReference>